<comment type="caution">
    <text evidence="1">The sequence shown here is derived from an EMBL/GenBank/DDBJ whole genome shotgun (WGS) entry which is preliminary data.</text>
</comment>
<name>A7B9Y8_9ACTO</name>
<dbReference type="HOGENOM" id="CLU_2748674_0_0_11"/>
<dbReference type="Proteomes" id="UP000003553">
    <property type="component" value="Unassembled WGS sequence"/>
</dbReference>
<reference evidence="1" key="2">
    <citation type="submission" date="2015-05" db="EMBL/GenBank/DDBJ databases">
        <title>Draft genome sequence of Actinomyces odontolyticus (ATCC 17982).</title>
        <authorList>
            <person name="Sudarsanam P."/>
            <person name="Ley R."/>
            <person name="Guruge J."/>
            <person name="Turnbaugh P.J."/>
            <person name="Mahowald M."/>
            <person name="Liep D."/>
            <person name="Gordon J."/>
        </authorList>
    </citation>
    <scope>NUCLEOTIDE SEQUENCE</scope>
    <source>
        <strain evidence="1">ATCC 17982</strain>
    </source>
</reference>
<gene>
    <name evidence="1" type="ORF">ACTODO_00444</name>
</gene>
<evidence type="ECO:0000313" key="2">
    <source>
        <dbReference type="Proteomes" id="UP000003553"/>
    </source>
</evidence>
<organism evidence="1 2">
    <name type="scientific">Schaalia dentiphila ATCC 17982</name>
    <dbReference type="NCBI Taxonomy" id="411466"/>
    <lineage>
        <taxon>Bacteria</taxon>
        <taxon>Bacillati</taxon>
        <taxon>Actinomycetota</taxon>
        <taxon>Actinomycetes</taxon>
        <taxon>Actinomycetales</taxon>
        <taxon>Actinomycetaceae</taxon>
        <taxon>Schaalia</taxon>
        <taxon>Schaalia dentiphila</taxon>
    </lineage>
</organism>
<protein>
    <submittedName>
        <fullName evidence="1">Uncharacterized protein</fullName>
    </submittedName>
</protein>
<reference evidence="1" key="1">
    <citation type="submission" date="2007-04" db="EMBL/GenBank/DDBJ databases">
        <authorList>
            <person name="Fulton L."/>
            <person name="Clifton S."/>
            <person name="Fulton B."/>
            <person name="Xu J."/>
            <person name="Minx P."/>
            <person name="Pepin K.H."/>
            <person name="Johnson M."/>
            <person name="Thiruvilangam P."/>
            <person name="Bhonagiri V."/>
            <person name="Nash W.E."/>
            <person name="Mardis E.R."/>
            <person name="Wilson R.K."/>
        </authorList>
    </citation>
    <scope>NUCLEOTIDE SEQUENCE [LARGE SCALE GENOMIC DNA]</scope>
    <source>
        <strain evidence="1">ATCC 17982</strain>
    </source>
</reference>
<accession>A7B9Y8</accession>
<dbReference type="EMBL" id="AAYI02000004">
    <property type="protein sequence ID" value="EDN80012.1"/>
    <property type="molecule type" value="Genomic_DNA"/>
</dbReference>
<sequence length="70" mass="7660">MEVAAWSASLAAARVGETFFAQHEAAVALCETRFALLTQKRLIWGVLRSLGDFSLAHAINQLRRASFVSP</sequence>
<evidence type="ECO:0000313" key="1">
    <source>
        <dbReference type="EMBL" id="EDN80012.1"/>
    </source>
</evidence>
<proteinExistence type="predicted"/>
<dbReference type="AlphaFoldDB" id="A7B9Y8"/>
<keyword evidence="2" id="KW-1185">Reference proteome</keyword>